<proteinExistence type="inferred from homology"/>
<keyword evidence="3" id="KW-0238">DNA-binding</keyword>
<dbReference type="AlphaFoldDB" id="A0A853CI78"/>
<dbReference type="Pfam" id="PF00589">
    <property type="entry name" value="Phage_integrase"/>
    <property type="match status" value="1"/>
</dbReference>
<protein>
    <submittedName>
        <fullName evidence="7">Integrase</fullName>
    </submittedName>
</protein>
<dbReference type="PANTHER" id="PTHR30629">
    <property type="entry name" value="PROPHAGE INTEGRASE"/>
    <property type="match status" value="1"/>
</dbReference>
<keyword evidence="2" id="KW-0229">DNA integration</keyword>
<dbReference type="InterPro" id="IPR011010">
    <property type="entry name" value="DNA_brk_join_enz"/>
</dbReference>
<dbReference type="Proteomes" id="UP000541969">
    <property type="component" value="Unassembled WGS sequence"/>
</dbReference>
<dbReference type="PROSITE" id="PS51898">
    <property type="entry name" value="TYR_RECOMBINASE"/>
    <property type="match status" value="1"/>
</dbReference>
<dbReference type="PANTHER" id="PTHR30629:SF2">
    <property type="entry name" value="PROPHAGE INTEGRASE INTS-RELATED"/>
    <property type="match status" value="1"/>
</dbReference>
<dbReference type="RefSeq" id="WP_246323832.1">
    <property type="nucleotide sequence ID" value="NZ_JACBZT010000001.1"/>
</dbReference>
<dbReference type="GO" id="GO:0006310">
    <property type="term" value="P:DNA recombination"/>
    <property type="evidence" value="ECO:0007669"/>
    <property type="project" value="UniProtKB-KW"/>
</dbReference>
<gene>
    <name evidence="7" type="ORF">GGQ55_003495</name>
</gene>
<dbReference type="GO" id="GO:0015074">
    <property type="term" value="P:DNA integration"/>
    <property type="evidence" value="ECO:0007669"/>
    <property type="project" value="UniProtKB-KW"/>
</dbReference>
<comment type="caution">
    <text evidence="7">The sequence shown here is derived from an EMBL/GenBank/DDBJ whole genome shotgun (WGS) entry which is preliminary data.</text>
</comment>
<evidence type="ECO:0000256" key="2">
    <source>
        <dbReference type="ARBA" id="ARBA00022908"/>
    </source>
</evidence>
<dbReference type="InterPro" id="IPR050808">
    <property type="entry name" value="Phage_Integrase"/>
</dbReference>
<dbReference type="InterPro" id="IPR010998">
    <property type="entry name" value="Integrase_recombinase_N"/>
</dbReference>
<feature type="region of interest" description="Disordered" evidence="5">
    <location>
        <begin position="274"/>
        <end position="295"/>
    </location>
</feature>
<dbReference type="InterPro" id="IPR002104">
    <property type="entry name" value="Integrase_catalytic"/>
</dbReference>
<feature type="domain" description="Tyr recombinase" evidence="6">
    <location>
        <begin position="170"/>
        <end position="371"/>
    </location>
</feature>
<name>A0A853CI78_9ACTN</name>
<evidence type="ECO:0000313" key="7">
    <source>
        <dbReference type="EMBL" id="NYJ07217.1"/>
    </source>
</evidence>
<accession>A0A853CI78</accession>
<keyword evidence="8" id="KW-1185">Reference proteome</keyword>
<reference evidence="7 8" key="1">
    <citation type="submission" date="2020-07" db="EMBL/GenBank/DDBJ databases">
        <title>Sequencing the genomes of 1000 actinobacteria strains.</title>
        <authorList>
            <person name="Klenk H.-P."/>
        </authorList>
    </citation>
    <scope>NUCLEOTIDE SEQUENCE [LARGE SCALE GENOMIC DNA]</scope>
    <source>
        <strain evidence="7 8">DSM 104001</strain>
    </source>
</reference>
<dbReference type="Gene3D" id="1.10.443.10">
    <property type="entry name" value="Intergrase catalytic core"/>
    <property type="match status" value="1"/>
</dbReference>
<organism evidence="7 8">
    <name type="scientific">Petropleomorpha daqingensis</name>
    <dbReference type="NCBI Taxonomy" id="2026353"/>
    <lineage>
        <taxon>Bacteria</taxon>
        <taxon>Bacillati</taxon>
        <taxon>Actinomycetota</taxon>
        <taxon>Actinomycetes</taxon>
        <taxon>Geodermatophilales</taxon>
        <taxon>Geodermatophilaceae</taxon>
        <taxon>Petropleomorpha</taxon>
    </lineage>
</organism>
<evidence type="ECO:0000256" key="4">
    <source>
        <dbReference type="ARBA" id="ARBA00023172"/>
    </source>
</evidence>
<evidence type="ECO:0000256" key="1">
    <source>
        <dbReference type="ARBA" id="ARBA00008857"/>
    </source>
</evidence>
<comment type="similarity">
    <text evidence="1">Belongs to the 'phage' integrase family.</text>
</comment>
<dbReference type="SUPFAM" id="SSF56349">
    <property type="entry name" value="DNA breaking-rejoining enzymes"/>
    <property type="match status" value="1"/>
</dbReference>
<sequence>MALGTAGAIRIYKTSTGFRARVLVRDYDGHVRAVERNAASRIAAERALKLALRDRAPGKSGGELTADSRVLLLGEAWYAGLDNLSPITLQAYRDRLDRQLLPRLGQLRIRELSVGILDRHLRDIADHHGIATARMCRSVLSGMCALAARHDALPHNPVKDLGRINGRPKTAPRALTLAELRQLRAALTYDEKAIARDLPELVAFLMATGLRIGEACGLTWSAVDLEGGLVEVTAAAVRVRGEGLAIKSTKTDAGRRTLILPRWCTDMLRDRARRSGGTTGGRGARPVFPAPLGGWRDPSNTQADLRDAFAAAGFDWVTSHVFRKTVATLMDQAGLSSRAAADQLGHANTSMTTDVYFGRKIAATGAATVLEALADTESLNSTGTVRDGVSK</sequence>
<evidence type="ECO:0000259" key="6">
    <source>
        <dbReference type="PROSITE" id="PS51898"/>
    </source>
</evidence>
<dbReference type="Gene3D" id="1.10.150.130">
    <property type="match status" value="1"/>
</dbReference>
<evidence type="ECO:0000256" key="3">
    <source>
        <dbReference type="ARBA" id="ARBA00023125"/>
    </source>
</evidence>
<evidence type="ECO:0000313" key="8">
    <source>
        <dbReference type="Proteomes" id="UP000541969"/>
    </source>
</evidence>
<evidence type="ECO:0000256" key="5">
    <source>
        <dbReference type="SAM" id="MobiDB-lite"/>
    </source>
</evidence>
<dbReference type="EMBL" id="JACBZT010000001">
    <property type="protein sequence ID" value="NYJ07217.1"/>
    <property type="molecule type" value="Genomic_DNA"/>
</dbReference>
<dbReference type="CDD" id="cd01189">
    <property type="entry name" value="INT_ICEBs1_C_like"/>
    <property type="match status" value="1"/>
</dbReference>
<keyword evidence="4" id="KW-0233">DNA recombination</keyword>
<dbReference type="GO" id="GO:0003677">
    <property type="term" value="F:DNA binding"/>
    <property type="evidence" value="ECO:0007669"/>
    <property type="project" value="UniProtKB-KW"/>
</dbReference>
<dbReference type="InterPro" id="IPR013762">
    <property type="entry name" value="Integrase-like_cat_sf"/>
</dbReference>